<sequence>MPSSCSVRHILELSKFEKTKFLNSFDIVFCDCDGVIWDATTHKPLEAVGNGIKKLKEHGKKVVFLTNNSTRSEEDYAKQFQSVGLDIDLEDVVHPVRSIITYLRQIEFDGLIYCMATEAFKDSLRSAGFKVIDGPNKILEESFSELARNVFDKEPVRAVVVDVDINLSSSKMIRADVYLRHPACILIGGAADVKIPFGPANTIGPGAFLRILEQSSKRKALTFGKPGDELISHLKREFKVNEPKRVLLIGDILETDIVFGKMGGFQTMLVLTGCTKKEDMEVITNENEKPDYYADSVADFIEFFESIKEE</sequence>
<dbReference type="Proteomes" id="UP000594454">
    <property type="component" value="Chromosome 5"/>
</dbReference>
<dbReference type="PIRSF" id="PIRSF000915">
    <property type="entry name" value="PGP-type_phosphatase"/>
    <property type="match status" value="1"/>
</dbReference>
<dbReference type="EMBL" id="LR899013">
    <property type="protein sequence ID" value="CAD7090533.1"/>
    <property type="molecule type" value="Genomic_DNA"/>
</dbReference>
<keyword evidence="4" id="KW-0460">Magnesium</keyword>
<name>A0A7R8V0R5_HERIL</name>
<evidence type="ECO:0000313" key="5">
    <source>
        <dbReference type="EMBL" id="CAD7090533.1"/>
    </source>
</evidence>
<dbReference type="OrthoDB" id="413953at2759"/>
<dbReference type="FunFam" id="3.40.50.1000:FF:000170">
    <property type="entry name" value="4-nitrophenylphosphatase"/>
    <property type="match status" value="1"/>
</dbReference>
<proteinExistence type="inferred from homology"/>
<evidence type="ECO:0000256" key="3">
    <source>
        <dbReference type="PIRSR" id="PIRSR000915-2"/>
    </source>
</evidence>
<dbReference type="Pfam" id="PF13344">
    <property type="entry name" value="Hydrolase_6"/>
    <property type="match status" value="1"/>
</dbReference>
<evidence type="ECO:0000313" key="6">
    <source>
        <dbReference type="Proteomes" id="UP000594454"/>
    </source>
</evidence>
<accession>A0A7R8V0R5</accession>
<dbReference type="GO" id="GO:0005737">
    <property type="term" value="C:cytoplasm"/>
    <property type="evidence" value="ECO:0007669"/>
    <property type="project" value="TreeGrafter"/>
</dbReference>
<dbReference type="InterPro" id="IPR006357">
    <property type="entry name" value="HAD-SF_hydro_IIA"/>
</dbReference>
<dbReference type="Pfam" id="PF13242">
    <property type="entry name" value="Hydrolase_like"/>
    <property type="match status" value="1"/>
</dbReference>
<feature type="active site" description="Nucleophile" evidence="2">
    <location>
        <position position="31"/>
    </location>
</feature>
<dbReference type="Gene3D" id="3.40.50.1000">
    <property type="entry name" value="HAD superfamily/HAD-like"/>
    <property type="match status" value="2"/>
</dbReference>
<organism evidence="5 6">
    <name type="scientific">Hermetia illucens</name>
    <name type="common">Black soldier fly</name>
    <dbReference type="NCBI Taxonomy" id="343691"/>
    <lineage>
        <taxon>Eukaryota</taxon>
        <taxon>Metazoa</taxon>
        <taxon>Ecdysozoa</taxon>
        <taxon>Arthropoda</taxon>
        <taxon>Hexapoda</taxon>
        <taxon>Insecta</taxon>
        <taxon>Pterygota</taxon>
        <taxon>Neoptera</taxon>
        <taxon>Endopterygota</taxon>
        <taxon>Diptera</taxon>
        <taxon>Brachycera</taxon>
        <taxon>Stratiomyomorpha</taxon>
        <taxon>Stratiomyidae</taxon>
        <taxon>Hermetiinae</taxon>
        <taxon>Hermetia</taxon>
    </lineage>
</organism>
<reference evidence="5 6" key="1">
    <citation type="submission" date="2020-11" db="EMBL/GenBank/DDBJ databases">
        <authorList>
            <person name="Wallbank WR R."/>
            <person name="Pardo Diaz C."/>
            <person name="Kozak K."/>
            <person name="Martin S."/>
            <person name="Jiggins C."/>
            <person name="Moest M."/>
            <person name="Warren A I."/>
            <person name="Generalovic N T."/>
            <person name="Byers J.R.P. K."/>
            <person name="Montejo-Kovacevich G."/>
            <person name="Yen C E."/>
        </authorList>
    </citation>
    <scope>NUCLEOTIDE SEQUENCE [LARGE SCALE GENOMIC DNA]</scope>
</reference>
<dbReference type="NCBIfam" id="TIGR01460">
    <property type="entry name" value="HAD-SF-IIA"/>
    <property type="match status" value="1"/>
</dbReference>
<dbReference type="PANTHER" id="PTHR19288:SF4">
    <property type="entry name" value="RE04130P-RELATED"/>
    <property type="match status" value="1"/>
</dbReference>
<dbReference type="AlphaFoldDB" id="A0A7R8V0R5"/>
<comment type="similarity">
    <text evidence="1">Belongs to the HAD-like hydrolase superfamily.</text>
</comment>
<keyword evidence="4" id="KW-0479">Metal-binding</keyword>
<dbReference type="GO" id="GO:0016791">
    <property type="term" value="F:phosphatase activity"/>
    <property type="evidence" value="ECO:0007669"/>
    <property type="project" value="TreeGrafter"/>
</dbReference>
<evidence type="ECO:0008006" key="7">
    <source>
        <dbReference type="Google" id="ProtNLM"/>
    </source>
</evidence>
<gene>
    <name evidence="5" type="ORF">HERILL_LOCUS13009</name>
</gene>
<protein>
    <recommendedName>
        <fullName evidence="7">4-nitrophenylphosphatase</fullName>
    </recommendedName>
</protein>
<evidence type="ECO:0000256" key="4">
    <source>
        <dbReference type="PIRSR" id="PIRSR000915-3"/>
    </source>
</evidence>
<evidence type="ECO:0000256" key="2">
    <source>
        <dbReference type="PIRSR" id="PIRSR000915-1"/>
    </source>
</evidence>
<keyword evidence="1" id="KW-0378">Hydrolase</keyword>
<keyword evidence="6" id="KW-1185">Reference proteome</keyword>
<dbReference type="InterPro" id="IPR036412">
    <property type="entry name" value="HAD-like_sf"/>
</dbReference>
<feature type="binding site" evidence="4">
    <location>
        <position position="251"/>
    </location>
    <ligand>
        <name>Mg(2+)</name>
        <dbReference type="ChEBI" id="CHEBI:18420"/>
    </ligand>
</feature>
<feature type="binding site" evidence="3">
    <location>
        <position position="225"/>
    </location>
    <ligand>
        <name>substrate</name>
    </ligand>
</feature>
<feature type="active site" description="Proton donor" evidence="2">
    <location>
        <position position="33"/>
    </location>
</feature>
<dbReference type="InterPro" id="IPR023214">
    <property type="entry name" value="HAD_sf"/>
</dbReference>
<dbReference type="GO" id="GO:0046872">
    <property type="term" value="F:metal ion binding"/>
    <property type="evidence" value="ECO:0007669"/>
    <property type="project" value="UniProtKB-KW"/>
</dbReference>
<evidence type="ECO:0000256" key="1">
    <source>
        <dbReference type="PIRNR" id="PIRNR000915"/>
    </source>
</evidence>
<feature type="binding site" evidence="4">
    <location>
        <position position="31"/>
    </location>
    <ligand>
        <name>Mg(2+)</name>
        <dbReference type="ChEBI" id="CHEBI:18420"/>
    </ligand>
</feature>
<dbReference type="InParanoid" id="A0A7R8V0R5"/>
<dbReference type="SUPFAM" id="SSF56784">
    <property type="entry name" value="HAD-like"/>
    <property type="match status" value="1"/>
</dbReference>
<feature type="binding site" evidence="4">
    <location>
        <position position="33"/>
    </location>
    <ligand>
        <name>Mg(2+)</name>
        <dbReference type="ChEBI" id="CHEBI:18420"/>
    </ligand>
</feature>
<comment type="cofactor">
    <cofactor evidence="4">
        <name>Mg(2+)</name>
        <dbReference type="ChEBI" id="CHEBI:18420"/>
    </cofactor>
    <text evidence="4">Divalent metal ions. Mg(2+) is the most effective.</text>
</comment>
<dbReference type="PANTHER" id="PTHR19288">
    <property type="entry name" value="4-NITROPHENYLPHOSPHATASE-RELATED"/>
    <property type="match status" value="1"/>
</dbReference>